<dbReference type="Proteomes" id="UP001163846">
    <property type="component" value="Unassembled WGS sequence"/>
</dbReference>
<organism evidence="1 2">
    <name type="scientific">Lentinula raphanica</name>
    <dbReference type="NCBI Taxonomy" id="153919"/>
    <lineage>
        <taxon>Eukaryota</taxon>
        <taxon>Fungi</taxon>
        <taxon>Dikarya</taxon>
        <taxon>Basidiomycota</taxon>
        <taxon>Agaricomycotina</taxon>
        <taxon>Agaricomycetes</taxon>
        <taxon>Agaricomycetidae</taxon>
        <taxon>Agaricales</taxon>
        <taxon>Marasmiineae</taxon>
        <taxon>Omphalotaceae</taxon>
        <taxon>Lentinula</taxon>
    </lineage>
</organism>
<keyword evidence="2" id="KW-1185">Reference proteome</keyword>
<name>A0AA38UCA1_9AGAR</name>
<dbReference type="EMBL" id="MU806741">
    <property type="protein sequence ID" value="KAJ3833237.1"/>
    <property type="molecule type" value="Genomic_DNA"/>
</dbReference>
<gene>
    <name evidence="1" type="ORF">F5878DRAFT_499555</name>
</gene>
<feature type="non-terminal residue" evidence="1">
    <location>
        <position position="1"/>
    </location>
</feature>
<sequence>VSKSRLEDFLNGAAESGPGLRCTYLDTSGQSIDELMASEWNQMFILNLALECEAIVQESRDRNRFATLRWVEVAKDRVYRILLEISHAIPQPGETKKEAL</sequence>
<reference evidence="1" key="1">
    <citation type="submission" date="2022-08" db="EMBL/GenBank/DDBJ databases">
        <authorList>
            <consortium name="DOE Joint Genome Institute"/>
            <person name="Min B."/>
            <person name="Riley R."/>
            <person name="Sierra-Patev S."/>
            <person name="Naranjo-Ortiz M."/>
            <person name="Looney B."/>
            <person name="Konkel Z."/>
            <person name="Slot J.C."/>
            <person name="Sakamoto Y."/>
            <person name="Steenwyk J.L."/>
            <person name="Rokas A."/>
            <person name="Carro J."/>
            <person name="Camarero S."/>
            <person name="Ferreira P."/>
            <person name="Molpeceres G."/>
            <person name="Ruiz-Duenas F.J."/>
            <person name="Serrano A."/>
            <person name="Henrissat B."/>
            <person name="Drula E."/>
            <person name="Hughes K.W."/>
            <person name="Mata J.L."/>
            <person name="Ishikawa N.K."/>
            <person name="Vargas-Isla R."/>
            <person name="Ushijima S."/>
            <person name="Smith C.A."/>
            <person name="Ahrendt S."/>
            <person name="Andreopoulos W."/>
            <person name="He G."/>
            <person name="Labutti K."/>
            <person name="Lipzen A."/>
            <person name="Ng V."/>
            <person name="Sandor L."/>
            <person name="Barry K."/>
            <person name="Martinez A.T."/>
            <person name="Xiao Y."/>
            <person name="Gibbons J.G."/>
            <person name="Terashima K."/>
            <person name="Hibbett D.S."/>
            <person name="Grigoriev I.V."/>
        </authorList>
    </citation>
    <scope>NUCLEOTIDE SEQUENCE</scope>
    <source>
        <strain evidence="1">TFB9207</strain>
    </source>
</reference>
<protein>
    <submittedName>
        <fullName evidence="1">Uncharacterized protein</fullName>
    </submittedName>
</protein>
<feature type="non-terminal residue" evidence="1">
    <location>
        <position position="100"/>
    </location>
</feature>
<proteinExistence type="predicted"/>
<comment type="caution">
    <text evidence="1">The sequence shown here is derived from an EMBL/GenBank/DDBJ whole genome shotgun (WGS) entry which is preliminary data.</text>
</comment>
<evidence type="ECO:0000313" key="2">
    <source>
        <dbReference type="Proteomes" id="UP001163846"/>
    </source>
</evidence>
<evidence type="ECO:0000313" key="1">
    <source>
        <dbReference type="EMBL" id="KAJ3833237.1"/>
    </source>
</evidence>
<accession>A0AA38UCA1</accession>
<dbReference type="AlphaFoldDB" id="A0AA38UCA1"/>